<keyword evidence="1" id="KW-0472">Membrane</keyword>
<dbReference type="EMBL" id="WBOT01000001">
    <property type="protein sequence ID" value="KAB2335139.1"/>
    <property type="molecule type" value="Genomic_DNA"/>
</dbReference>
<accession>A0A7V7UX24</accession>
<dbReference type="RefSeq" id="WP_151571823.1">
    <property type="nucleotide sequence ID" value="NZ_WBOT01000001.1"/>
</dbReference>
<evidence type="ECO:0000313" key="2">
    <source>
        <dbReference type="EMBL" id="KAB2335139.1"/>
    </source>
</evidence>
<gene>
    <name evidence="2" type="ORF">F7732_00800</name>
</gene>
<reference evidence="2 3" key="1">
    <citation type="journal article" date="2014" name="Arch. Microbiol.">
        <title>Bacillus mesophilum sp. nov., strain IITR-54T, a novel 4-chlorobiphenyl dechlorinating bacterium.</title>
        <authorList>
            <person name="Manickam N."/>
            <person name="Singh N.K."/>
            <person name="Bajaj A."/>
            <person name="Kumar R.M."/>
            <person name="Kaur G."/>
            <person name="Kaur N."/>
            <person name="Bala M."/>
            <person name="Kumar A."/>
            <person name="Mayilraj S."/>
        </authorList>
    </citation>
    <scope>NUCLEOTIDE SEQUENCE [LARGE SCALE GENOMIC DNA]</scope>
    <source>
        <strain evidence="2 3">IITR-54</strain>
    </source>
</reference>
<dbReference type="AlphaFoldDB" id="A0A7V7UX24"/>
<name>A0A7V7UX24_9BACI</name>
<keyword evidence="3" id="KW-1185">Reference proteome</keyword>
<organism evidence="2 3">
    <name type="scientific">Bacillus mesophilum</name>
    <dbReference type="NCBI Taxonomy" id="1071718"/>
    <lineage>
        <taxon>Bacteria</taxon>
        <taxon>Bacillati</taxon>
        <taxon>Bacillota</taxon>
        <taxon>Bacilli</taxon>
        <taxon>Bacillales</taxon>
        <taxon>Bacillaceae</taxon>
        <taxon>Bacillus</taxon>
    </lineage>
</organism>
<proteinExistence type="predicted"/>
<evidence type="ECO:0000256" key="1">
    <source>
        <dbReference type="SAM" id="Phobius"/>
    </source>
</evidence>
<sequence length="345" mass="39064">MEKKLSNLRAAMNSSTHKGKHFTEIQKRKIMSSLNQIQTKEIRKPNVSIYLISTIAATLFFFVVYTGLFTNLSLSGDINQNDKQNVENQWEIREEYSKNNKVLFNVSPDPYLTAGKSYGYIFSFKESFNTYRGKEIEIYAIHKETGDRINVLTPFKISEPTPGYSSLGRFTASLTVPESGIWKYEVYFDKKLYGDVVLLVGSENNQTKIILPKNTPSFILNRDFENVEWSNEAVDLGNNIVGNDNKSGVIGADMPSLNINQKWMWHLWGIDNTTENKLTVVGLHKESDTVHQILTTGWSIELGGENNGADAHAPSSVNIPLKGEWAVLLYVNNELFDILVYNITD</sequence>
<keyword evidence="1" id="KW-1133">Transmembrane helix</keyword>
<dbReference type="OrthoDB" id="2381403at2"/>
<feature type="transmembrane region" description="Helical" evidence="1">
    <location>
        <begin position="47"/>
        <end position="68"/>
    </location>
</feature>
<keyword evidence="1" id="KW-0812">Transmembrane</keyword>
<evidence type="ECO:0008006" key="4">
    <source>
        <dbReference type="Google" id="ProtNLM"/>
    </source>
</evidence>
<dbReference type="Gene3D" id="2.60.40.3830">
    <property type="match status" value="2"/>
</dbReference>
<evidence type="ECO:0000313" key="3">
    <source>
        <dbReference type="Proteomes" id="UP000441354"/>
    </source>
</evidence>
<protein>
    <recommendedName>
        <fullName evidence="4">DUF4871 domain-containing protein</fullName>
    </recommendedName>
</protein>
<dbReference type="Proteomes" id="UP000441354">
    <property type="component" value="Unassembled WGS sequence"/>
</dbReference>
<comment type="caution">
    <text evidence="2">The sequence shown here is derived from an EMBL/GenBank/DDBJ whole genome shotgun (WGS) entry which is preliminary data.</text>
</comment>